<organism evidence="4">
    <name type="scientific">Cyanobacterium aponinum AL20115</name>
    <dbReference type="NCBI Taxonomy" id="3090662"/>
    <lineage>
        <taxon>Bacteria</taxon>
        <taxon>Bacillati</taxon>
        <taxon>Cyanobacteriota</taxon>
        <taxon>Cyanophyceae</taxon>
        <taxon>Oscillatoriophycideae</taxon>
        <taxon>Chroococcales</taxon>
        <taxon>Geminocystaceae</taxon>
        <taxon>Cyanobacterium</taxon>
    </lineage>
</organism>
<dbReference type="AlphaFoldDB" id="A0AAF0ZF76"/>
<dbReference type="NCBIfam" id="TIGR00524">
    <property type="entry name" value="eIF-2B_rel"/>
    <property type="match status" value="1"/>
</dbReference>
<comment type="pathway">
    <text evidence="3">Amino-acid biosynthesis; L-methionine biosynthesis via salvage pathway; L-methionine from S-methyl-5-thio-alpha-D-ribose 1-phosphate: step 1/6.</text>
</comment>
<reference evidence="4" key="1">
    <citation type="submission" date="2023-11" db="EMBL/GenBank/DDBJ databases">
        <title>Genome sequence of Cyanobacterium aponinum BCRC AL20115.</title>
        <authorList>
            <person name="Chang H.-Y."/>
            <person name="Lin K.-M."/>
            <person name="Hsueh H.-T."/>
            <person name="Chu H.-A."/>
            <person name="Kuo C.-H."/>
        </authorList>
    </citation>
    <scope>NUCLEOTIDE SEQUENCE</scope>
    <source>
        <strain evidence="4">AL20115</strain>
    </source>
</reference>
<dbReference type="HAMAP" id="MF_01678">
    <property type="entry name" value="Salvage_MtnA"/>
    <property type="match status" value="1"/>
</dbReference>
<dbReference type="InterPro" id="IPR000649">
    <property type="entry name" value="IF-2B-related"/>
</dbReference>
<evidence type="ECO:0000256" key="1">
    <source>
        <dbReference type="ARBA" id="ARBA00023235"/>
    </source>
</evidence>
<dbReference type="RefSeq" id="WP_320001716.1">
    <property type="nucleotide sequence ID" value="NZ_CP138348.1"/>
</dbReference>
<dbReference type="InterPro" id="IPR037171">
    <property type="entry name" value="NagB/RpiA_transferase-like"/>
</dbReference>
<keyword evidence="3" id="KW-0486">Methionine biosynthesis</keyword>
<keyword evidence="1 3" id="KW-0413">Isomerase</keyword>
<evidence type="ECO:0000313" key="4">
    <source>
        <dbReference type="EMBL" id="WPF89037.1"/>
    </source>
</evidence>
<dbReference type="EC" id="5.3.1.23" evidence="3"/>
<dbReference type="InterPro" id="IPR027363">
    <property type="entry name" value="M1Pi_N"/>
</dbReference>
<keyword evidence="3" id="KW-0028">Amino-acid biosynthesis</keyword>
<dbReference type="Gene3D" id="1.20.120.420">
    <property type="entry name" value="translation initiation factor eif-2b, domain 1"/>
    <property type="match status" value="1"/>
</dbReference>
<feature type="binding site" evidence="3">
    <location>
        <position position="127"/>
    </location>
    <ligand>
        <name>substrate</name>
    </ligand>
</feature>
<gene>
    <name evidence="3 4" type="primary">mtnA</name>
    <name evidence="4" type="ORF">SAY89_01820</name>
</gene>
<dbReference type="GO" id="GO:0019509">
    <property type="term" value="P:L-methionine salvage from methylthioadenosine"/>
    <property type="evidence" value="ECO:0007669"/>
    <property type="project" value="UniProtKB-UniRule"/>
</dbReference>
<proteinExistence type="inferred from homology"/>
<dbReference type="Pfam" id="PF01008">
    <property type="entry name" value="IF-2B"/>
    <property type="match status" value="1"/>
</dbReference>
<comment type="function">
    <text evidence="3">Catalyzes the interconversion of methylthioribose-1-phosphate (MTR-1-P) into methylthioribulose-1-phosphate (MTRu-1-P).</text>
</comment>
<name>A0AAF0ZF76_9CHRO</name>
<feature type="binding site" evidence="3">
    <location>
        <begin position="84"/>
        <end position="86"/>
    </location>
    <ligand>
        <name>substrate</name>
    </ligand>
</feature>
<feature type="binding site" evidence="3">
    <location>
        <position position="241"/>
    </location>
    <ligand>
        <name>substrate</name>
    </ligand>
</feature>
<feature type="active site" description="Proton donor" evidence="3">
    <location>
        <position position="282"/>
    </location>
</feature>
<comment type="catalytic activity">
    <reaction evidence="2 3">
        <text>5-(methylsulfanyl)-alpha-D-ribose 1-phosphate = 5-(methylsulfanyl)-D-ribulose 1-phosphate</text>
        <dbReference type="Rhea" id="RHEA:19989"/>
        <dbReference type="ChEBI" id="CHEBI:58533"/>
        <dbReference type="ChEBI" id="CHEBI:58548"/>
        <dbReference type="EC" id="5.3.1.23"/>
    </reaction>
</comment>
<accession>A0AAF0ZF76</accession>
<dbReference type="NCBIfam" id="TIGR00512">
    <property type="entry name" value="salvage_mtnA"/>
    <property type="match status" value="1"/>
</dbReference>
<protein>
    <recommendedName>
        <fullName evidence="3">Methylthioribose-1-phosphate isomerase</fullName>
        <shortName evidence="3">M1Pi</shortName>
        <shortName evidence="3">MTR-1-P isomerase</shortName>
        <ecNumber evidence="3">5.3.1.23</ecNumber>
    </recommendedName>
    <alternativeName>
        <fullName evidence="3">S-methyl-5-thioribose-1-phosphate isomerase</fullName>
    </alternativeName>
</protein>
<dbReference type="InterPro" id="IPR011559">
    <property type="entry name" value="Initiation_fac_2B_a/b/d"/>
</dbReference>
<evidence type="ECO:0000256" key="2">
    <source>
        <dbReference type="ARBA" id="ARBA00052401"/>
    </source>
</evidence>
<sequence length="402" mass="44189">MAGVRFSSPSSHASHTCTTSHSLLITQNRYMDVNGKPYRTIWLKSDNPEIVQVIDQRFLPHQFVIEDLVTLEDVCDAIASMHVRGAGVIGASGAYGMYIASLEAKKNNISGVQSFLISASEKLKATRPTAVNLSWAVNRQLEAIIPLKDDIEAIITKTLQIARTVADEDVDFCQNIGKHGVRLIEEISQRKQGETVNILTHCNAGWLGCVDNGTATSPIYEAHRRGIKVHVWVDETRPRNQGSTLTAWELGQQGINHTIIPDNAGGHLMQHELVDIVIVGSDRTTYTGDVANKIGTYLKAVAAKDNNVPFYVALTYSAFDWNISDGVKQIPIEQRDATEVKYIKGLHEGKIKEVLIAPENSPAANYGFDVTPARLITGLITERGICQASKEGIFSLYPEKIN</sequence>
<evidence type="ECO:0000256" key="3">
    <source>
        <dbReference type="HAMAP-Rule" id="MF_01678"/>
    </source>
</evidence>
<dbReference type="InterPro" id="IPR005251">
    <property type="entry name" value="IF-M1Pi"/>
</dbReference>
<dbReference type="PANTHER" id="PTHR43475">
    <property type="entry name" value="METHYLTHIORIBOSE-1-PHOSPHATE ISOMERASE"/>
    <property type="match status" value="1"/>
</dbReference>
<dbReference type="SUPFAM" id="SSF100950">
    <property type="entry name" value="NagB/RpiA/CoA transferase-like"/>
    <property type="match status" value="1"/>
</dbReference>
<feature type="binding site" evidence="3">
    <location>
        <begin position="292"/>
        <end position="293"/>
    </location>
    <ligand>
        <name>substrate</name>
    </ligand>
</feature>
<dbReference type="FunFam" id="3.40.50.10470:FF:000006">
    <property type="entry name" value="Methylthioribose-1-phosphate isomerase"/>
    <property type="match status" value="1"/>
</dbReference>
<feature type="site" description="Transition state stabilizer" evidence="3">
    <location>
        <position position="202"/>
    </location>
</feature>
<dbReference type="NCBIfam" id="NF004326">
    <property type="entry name" value="PRK05720.1"/>
    <property type="match status" value="1"/>
</dbReference>
<comment type="similarity">
    <text evidence="3">Belongs to the EIF-2B alpha/beta/delta subunits family. MtnA subfamily.</text>
</comment>
<dbReference type="Gene3D" id="3.40.50.10470">
    <property type="entry name" value="Translation initiation factor eif-2b, domain 2"/>
    <property type="match status" value="1"/>
</dbReference>
<dbReference type="GO" id="GO:0046523">
    <property type="term" value="F:S-methyl-5-thioribose-1-phosphate isomerase activity"/>
    <property type="evidence" value="ECO:0007669"/>
    <property type="project" value="UniProtKB-UniRule"/>
</dbReference>
<dbReference type="InterPro" id="IPR042529">
    <property type="entry name" value="IF_2B-like_C"/>
</dbReference>
<dbReference type="EMBL" id="CP138348">
    <property type="protein sequence ID" value="WPF89037.1"/>
    <property type="molecule type" value="Genomic_DNA"/>
</dbReference>
<dbReference type="PANTHER" id="PTHR43475:SF1">
    <property type="entry name" value="METHYLTHIORIBOSE-1-PHOSPHATE ISOMERASE"/>
    <property type="match status" value="1"/>
</dbReference>